<accession>A0A084TJY2</accession>
<evidence type="ECO:0000256" key="2">
    <source>
        <dbReference type="SAM" id="SignalP"/>
    </source>
</evidence>
<reference evidence="3 4" key="1">
    <citation type="journal article" date="2014" name="Genome Announc.">
        <title>Draft Genome Sequence of the Algicidal Bacterium Mangrovimonas yunxiaonensis Strain LY01.</title>
        <authorList>
            <person name="Li Y."/>
            <person name="Zhu H."/>
            <person name="Li C."/>
            <person name="Zhang H."/>
            <person name="Chen Z."/>
            <person name="Zheng W."/>
            <person name="Xu H."/>
            <person name="Zheng T."/>
        </authorList>
    </citation>
    <scope>NUCLEOTIDE SEQUENCE [LARGE SCALE GENOMIC DNA]</scope>
    <source>
        <strain evidence="3 4">LY01</strain>
    </source>
</reference>
<dbReference type="Proteomes" id="UP000028521">
    <property type="component" value="Unassembled WGS sequence"/>
</dbReference>
<proteinExistence type="predicted"/>
<feature type="non-terminal residue" evidence="3">
    <location>
        <position position="1165"/>
    </location>
</feature>
<dbReference type="Gene3D" id="2.60.40.2700">
    <property type="match status" value="1"/>
</dbReference>
<organism evidence="3 4">
    <name type="scientific">Mangrovimonas yunxiaonensis</name>
    <dbReference type="NCBI Taxonomy" id="1197477"/>
    <lineage>
        <taxon>Bacteria</taxon>
        <taxon>Pseudomonadati</taxon>
        <taxon>Bacteroidota</taxon>
        <taxon>Flavobacteriia</taxon>
        <taxon>Flavobacteriales</taxon>
        <taxon>Flavobacteriaceae</taxon>
        <taxon>Mangrovimonas</taxon>
    </lineage>
</organism>
<protein>
    <recommendedName>
        <fullName evidence="5">Ig-like domain-containing protein</fullName>
    </recommendedName>
</protein>
<dbReference type="EMBL" id="JPFK01000007">
    <property type="protein sequence ID" value="KFB01018.1"/>
    <property type="molecule type" value="Genomic_DNA"/>
</dbReference>
<feature type="chain" id="PRO_5001782595" description="Ig-like domain-containing protein" evidence="2">
    <location>
        <begin position="39"/>
        <end position="1165"/>
    </location>
</feature>
<keyword evidence="4" id="KW-1185">Reference proteome</keyword>
<reference evidence="4" key="2">
    <citation type="submission" date="2014-07" db="EMBL/GenBank/DDBJ databases">
        <title>Genome sequence of Mangrovimonas yunxiaonensis.</title>
        <authorList>
            <person name="Li Y."/>
            <person name="Zheng T."/>
        </authorList>
    </citation>
    <scope>NUCLEOTIDE SEQUENCE [LARGE SCALE GENOMIC DNA]</scope>
    <source>
        <strain evidence="4">LY01</strain>
    </source>
</reference>
<evidence type="ECO:0000313" key="3">
    <source>
        <dbReference type="EMBL" id="KFB01018.1"/>
    </source>
</evidence>
<name>A0A084TJY2_9FLAO</name>
<feature type="signal peptide" evidence="2">
    <location>
        <begin position="1"/>
        <end position="38"/>
    </location>
</feature>
<keyword evidence="2" id="KW-0732">Signal</keyword>
<gene>
    <name evidence="3" type="ORF">IA57_11320</name>
</gene>
<dbReference type="AlphaFoldDB" id="A0A084TJY2"/>
<dbReference type="STRING" id="1197477.IA57_11320"/>
<evidence type="ECO:0000256" key="1">
    <source>
        <dbReference type="SAM" id="MobiDB-lite"/>
    </source>
</evidence>
<sequence length="1165" mass="125757">MNANNIKMLFREVPWKKLITLFVLVCCLCFENTLQAQAIDTGTSVHADFGIDGDVYDDQLSYWPFDAAAYIDQALGIDDWLDSAPDGNTATGAGVIDIFSPEALSEIAGISAGQNAFAELRQSAPIYSTPEGDNRIWIDAAFYRDQYVAGGNQDATVFDQSINKNFDDPRAWGLKVGDVPAKTDIIDVYAHLRRDFPITFQWAYIAASTADADGSNHLDFEYFRKRIQLDGFNIVYENPTEEGLDCGHTTYKFGATGNVEEHGDILLSVDYTQGGREAEITLLVWIDKNDFPTDADFDNFNTLGDRPFDFYDAGNGYVFAACTNSVEGDESNFGYARIALREGISDEAIFSELNNTGPTAAPYWGTIDSGGDQISEYPTDTFVEFAINSTLLGFDTNSEDGSCERPFGSVLVKSRSSASFTSSLKDMAGPFNLGDQPEVVVEIDDAEYECFETSATLTVSTVPPSDPPGVSYTYQWYVWNAGTESWDIIEGAVNSTYDATVGTYMVEATIIRNGIGGCTSASNSATVTQGTQAETLVPSCPDNVSVDCQDDIAADFASWMDGAGFSYEGGGGVVTEAFAYYLDDEEVTLENFVAPNFCDGGVAKIRYTVSDECEQEEFCETTFTVAVDETDPTIADIDDYMLPGCNTAWPDDLTTSWSDNCSDGGSIDSDGGVADGSDGCIQYRLYTFSVTDDCGNSATETVRVSRMYDETDPTIADIDDYMLPGCNTAWPDDLTTSWSDNCSDGGSIDSDGGVADGSDGCIQYRLYTFSVTDDRGNSATETVRVSRMYDETDPTIADIDDYMLPGCNTAWPDDLTTSWSDNCSDGGSIDSDGGVADGSDGCIQYRLYTFSVTDDCGNSATETVRVSRMYDETDPTIADIDDYMLPGCNTAWPDDLTTSWSDNCSDGGSIDSDGGVADGSDGCIQYRLYTFSVTDDCGNSATETVRVSRMYDETDPTIADIADYMLPGCNTAWPDDLTTSWSDNCSDGGSIDSDGGVADGSDGCIQYRLYTFSVTDDCGNSATETVRVSRMYDETDPTIADIDDYMLPGCNTAWPDDLTTSWSDNCSDGGSIDSDGGVADGSDGCIQYRLYTFSVTDDCGNSATETVRVSRMYDETDPTIADIDDYMLPGCNTAWPDDLTTSWSDNCSDGGSIDSDGGVADGSDG</sequence>
<dbReference type="eggNOG" id="ENOG502ZCBS">
    <property type="taxonomic scope" value="Bacteria"/>
</dbReference>
<evidence type="ECO:0008006" key="5">
    <source>
        <dbReference type="Google" id="ProtNLM"/>
    </source>
</evidence>
<evidence type="ECO:0000313" key="4">
    <source>
        <dbReference type="Proteomes" id="UP000028521"/>
    </source>
</evidence>
<feature type="region of interest" description="Disordered" evidence="1">
    <location>
        <begin position="1146"/>
        <end position="1165"/>
    </location>
</feature>
<comment type="caution">
    <text evidence="3">The sequence shown here is derived from an EMBL/GenBank/DDBJ whole genome shotgun (WGS) entry which is preliminary data.</text>
</comment>